<feature type="chain" id="PRO_5046863333" description="CHAP domain-containing protein" evidence="1">
    <location>
        <begin position="30"/>
        <end position="404"/>
    </location>
</feature>
<proteinExistence type="predicted"/>
<sequence length="404" mass="43490">MGARRPLAVTLVSLAVLVSGVLVGPPASAATVSVTTKVSASAFRWGESIWFTGSVHRGSKVAAGATVGLRIKKAGDKTYSTIATTRTSSTGTFSFPLKPTATARYYVRASATSSTVATRGPIVTSERTVGARTLEARAKLLGKRLGSPTSGTTRLRTSIGKVGDSKVTAVRYRNYTKGMLVETVRSGAMRTWFVPGQIRDRLVDKGGVRGTFGVPRADAVCTLLDRGCTQQFSKVAAYASAKTKYAHYQAGRTRRAQYIATARAQVGYKEPSWRHSKYNDWVGAYNAWCGVFQSWVAAASGNPDLVPRRTSYDALVKAVKKEMPTYKPGSSTHKPRMGTLAFFAFRRGEPNTPSHVGLVLSRSGSTLRVLEGNSSAGLGFTMDRGVYIHTRSTSSVVFYAEPKW</sequence>
<comment type="caution">
    <text evidence="2">The sequence shown here is derived from an EMBL/GenBank/DDBJ whole genome shotgun (WGS) entry which is preliminary data.</text>
</comment>
<keyword evidence="3" id="KW-1185">Reference proteome</keyword>
<evidence type="ECO:0008006" key="4">
    <source>
        <dbReference type="Google" id="ProtNLM"/>
    </source>
</evidence>
<dbReference type="EMBL" id="JAUCGR010000002">
    <property type="protein sequence ID" value="MDM7831766.1"/>
    <property type="molecule type" value="Genomic_DNA"/>
</dbReference>
<gene>
    <name evidence="2" type="ORF">QRT05_10520</name>
</gene>
<evidence type="ECO:0000313" key="3">
    <source>
        <dbReference type="Proteomes" id="UP001321453"/>
    </source>
</evidence>
<protein>
    <recommendedName>
        <fullName evidence="4">CHAP domain-containing protein</fullName>
    </recommendedName>
</protein>
<feature type="signal peptide" evidence="1">
    <location>
        <begin position="1"/>
        <end position="29"/>
    </location>
</feature>
<organism evidence="2 3">
    <name type="scientific">Cellulomonas edaphi</name>
    <dbReference type="NCBI Taxonomy" id="3053468"/>
    <lineage>
        <taxon>Bacteria</taxon>
        <taxon>Bacillati</taxon>
        <taxon>Actinomycetota</taxon>
        <taxon>Actinomycetes</taxon>
        <taxon>Micrococcales</taxon>
        <taxon>Cellulomonadaceae</taxon>
        <taxon>Cellulomonas</taxon>
    </lineage>
</organism>
<evidence type="ECO:0000256" key="1">
    <source>
        <dbReference type="SAM" id="SignalP"/>
    </source>
</evidence>
<name>A0ABT7S815_9CELL</name>
<keyword evidence="1" id="KW-0732">Signal</keyword>
<evidence type="ECO:0000313" key="2">
    <source>
        <dbReference type="EMBL" id="MDM7831766.1"/>
    </source>
</evidence>
<dbReference type="RefSeq" id="WP_289447186.1">
    <property type="nucleotide sequence ID" value="NZ_JAUCGR010000002.1"/>
</dbReference>
<reference evidence="2 3" key="1">
    <citation type="submission" date="2023-06" db="EMBL/GenBank/DDBJ databases">
        <title>Cellulomonas sp. MW9 Whole genome sequence.</title>
        <authorList>
            <person name="Park S."/>
        </authorList>
    </citation>
    <scope>NUCLEOTIDE SEQUENCE [LARGE SCALE GENOMIC DNA]</scope>
    <source>
        <strain evidence="2 3">MW9</strain>
    </source>
</reference>
<accession>A0ABT7S815</accession>
<dbReference type="Proteomes" id="UP001321453">
    <property type="component" value="Unassembled WGS sequence"/>
</dbReference>